<dbReference type="EMBL" id="NQVE01000186">
    <property type="protein sequence ID" value="RAL41576.1"/>
    <property type="molecule type" value="Genomic_DNA"/>
</dbReference>
<keyword evidence="3" id="KW-1185">Reference proteome</keyword>
<dbReference type="PANTHER" id="PTHR47481">
    <property type="match status" value="1"/>
</dbReference>
<dbReference type="PANTHER" id="PTHR47481:SF43">
    <property type="entry name" value="RETROTRANSPOSON COPIA-LIKE N-TERMINAL DOMAIN-CONTAINING PROTEIN"/>
    <property type="match status" value="1"/>
</dbReference>
<proteinExistence type="predicted"/>
<comment type="caution">
    <text evidence="2">The sequence shown here is derived from an EMBL/GenBank/DDBJ whole genome shotgun (WGS) entry which is preliminary data.</text>
</comment>
<reference evidence="2 3" key="1">
    <citation type="submission" date="2018-06" db="EMBL/GenBank/DDBJ databases">
        <title>The Genome of Cuscuta australis (Dodder) Provides Insight into the Evolution of Plant Parasitism.</title>
        <authorList>
            <person name="Liu H."/>
        </authorList>
    </citation>
    <scope>NUCLEOTIDE SEQUENCE [LARGE SCALE GENOMIC DNA]</scope>
    <source>
        <strain evidence="3">cv. Yunnan</strain>
        <tissue evidence="2">Vines</tissue>
    </source>
</reference>
<dbReference type="Pfam" id="PF14223">
    <property type="entry name" value="Retrotran_gag_2"/>
    <property type="match status" value="1"/>
</dbReference>
<protein>
    <recommendedName>
        <fullName evidence="4">Retrotransposon Copia-like N-terminal domain-containing protein</fullName>
    </recommendedName>
</protein>
<evidence type="ECO:0000313" key="3">
    <source>
        <dbReference type="Proteomes" id="UP000249390"/>
    </source>
</evidence>
<organism evidence="2 3">
    <name type="scientific">Cuscuta australis</name>
    <dbReference type="NCBI Taxonomy" id="267555"/>
    <lineage>
        <taxon>Eukaryota</taxon>
        <taxon>Viridiplantae</taxon>
        <taxon>Streptophyta</taxon>
        <taxon>Embryophyta</taxon>
        <taxon>Tracheophyta</taxon>
        <taxon>Spermatophyta</taxon>
        <taxon>Magnoliopsida</taxon>
        <taxon>eudicotyledons</taxon>
        <taxon>Gunneridae</taxon>
        <taxon>Pentapetalae</taxon>
        <taxon>asterids</taxon>
        <taxon>lamiids</taxon>
        <taxon>Solanales</taxon>
        <taxon>Convolvulaceae</taxon>
        <taxon>Cuscuteae</taxon>
        <taxon>Cuscuta</taxon>
        <taxon>Cuscuta subgen. Grammica</taxon>
        <taxon>Cuscuta sect. Cleistogrammica</taxon>
    </lineage>
</organism>
<feature type="region of interest" description="Disordered" evidence="1">
    <location>
        <begin position="314"/>
        <end position="353"/>
    </location>
</feature>
<evidence type="ECO:0000256" key="1">
    <source>
        <dbReference type="SAM" id="MobiDB-lite"/>
    </source>
</evidence>
<dbReference type="AlphaFoldDB" id="A0A328D7R1"/>
<gene>
    <name evidence="2" type="ORF">DM860_013110</name>
</gene>
<evidence type="ECO:0000313" key="2">
    <source>
        <dbReference type="EMBL" id="RAL41576.1"/>
    </source>
</evidence>
<sequence>MAESEVTSNSSPAKTPHLAFTTISNVKLHVPVLLSLSQPNYKKWSRLFLLLVRRFNLQGYINGSIVPLSEDDDEWLQLDALLQGWILSTISDEPAPLLCFWTGNALPWATRAARPYSPTGPVSTAAAGSLPAAAAGVLSTTAAAAAATMAAGFSTAAATVRAAPPDSATAMDAAAGEATVLEDQVIISTLLGSCIDTIQQLISMADTAAIAWSNLTSSFASASHGLVVSLKSKLSKNPRGTRSVQEYLTEMQSIANDLALAQHPVPEMDLIVHVLNQMGEEYDTIVSAARVHKSKLPFTELGDILKEHETKLKAAEESKQTKVATAHATQRSNPGSHARQQSYGGRHTSSRDA</sequence>
<evidence type="ECO:0008006" key="4">
    <source>
        <dbReference type="Google" id="ProtNLM"/>
    </source>
</evidence>
<accession>A0A328D7R1</accession>
<name>A0A328D7R1_9ASTE</name>
<dbReference type="Proteomes" id="UP000249390">
    <property type="component" value="Unassembled WGS sequence"/>
</dbReference>
<feature type="compositionally biased region" description="Polar residues" evidence="1">
    <location>
        <begin position="321"/>
        <end position="343"/>
    </location>
</feature>